<comment type="caution">
    <text evidence="3">The sequence shown here is derived from an EMBL/GenBank/DDBJ whole genome shotgun (WGS) entry which is preliminary data.</text>
</comment>
<evidence type="ECO:0000256" key="1">
    <source>
        <dbReference type="SAM" id="MobiDB-lite"/>
    </source>
</evidence>
<feature type="transmembrane region" description="Helical" evidence="2">
    <location>
        <begin position="7"/>
        <end position="25"/>
    </location>
</feature>
<name>A0A8J3FCU7_9BACI</name>
<keyword evidence="2" id="KW-0812">Transmembrane</keyword>
<accession>A0A8J3FCU7</accession>
<feature type="region of interest" description="Disordered" evidence="1">
    <location>
        <begin position="50"/>
        <end position="77"/>
    </location>
</feature>
<gene>
    <name evidence="3" type="ORF">GCM10007043_03750</name>
</gene>
<organism evidence="3 4">
    <name type="scientific">Calditerricola satsumensis</name>
    <dbReference type="NCBI Taxonomy" id="373054"/>
    <lineage>
        <taxon>Bacteria</taxon>
        <taxon>Bacillati</taxon>
        <taxon>Bacillota</taxon>
        <taxon>Bacilli</taxon>
        <taxon>Bacillales</taxon>
        <taxon>Bacillaceae</taxon>
        <taxon>Calditerricola</taxon>
    </lineage>
</organism>
<reference evidence="3" key="2">
    <citation type="submission" date="2020-09" db="EMBL/GenBank/DDBJ databases">
        <authorList>
            <person name="Sun Q."/>
            <person name="Ohkuma M."/>
        </authorList>
    </citation>
    <scope>NUCLEOTIDE SEQUENCE</scope>
    <source>
        <strain evidence="3">JCM 14719</strain>
    </source>
</reference>
<dbReference type="EMBL" id="BMOF01000004">
    <property type="protein sequence ID" value="GGJ93292.1"/>
    <property type="molecule type" value="Genomic_DNA"/>
</dbReference>
<feature type="transmembrane region" description="Helical" evidence="2">
    <location>
        <begin position="31"/>
        <end position="48"/>
    </location>
</feature>
<dbReference type="Proteomes" id="UP000637720">
    <property type="component" value="Unassembled WGS sequence"/>
</dbReference>
<dbReference type="AlphaFoldDB" id="A0A8J3FCU7"/>
<evidence type="ECO:0000313" key="4">
    <source>
        <dbReference type="Proteomes" id="UP000637720"/>
    </source>
</evidence>
<dbReference type="RefSeq" id="WP_054670474.1">
    <property type="nucleotide sequence ID" value="NZ_BMOF01000004.1"/>
</dbReference>
<sequence>MAAKPQALLLFVGVLAAIGFAVTFLSRPLTVFGALVALTVLGWLLVRAQTRTQQAGRRSRPQRKGKGQERPLRWKRRARSDIPFRVIEGYKDKDKRERRMQ</sequence>
<evidence type="ECO:0000313" key="3">
    <source>
        <dbReference type="EMBL" id="GGJ93292.1"/>
    </source>
</evidence>
<keyword evidence="2" id="KW-0472">Membrane</keyword>
<keyword evidence="2" id="KW-1133">Transmembrane helix</keyword>
<proteinExistence type="predicted"/>
<evidence type="ECO:0000256" key="2">
    <source>
        <dbReference type="SAM" id="Phobius"/>
    </source>
</evidence>
<protein>
    <submittedName>
        <fullName evidence="3">Uncharacterized protein</fullName>
    </submittedName>
</protein>
<reference evidence="3" key="1">
    <citation type="journal article" date="2014" name="Int. J. Syst. Evol. Microbiol.">
        <title>Complete genome sequence of Corynebacterium casei LMG S-19264T (=DSM 44701T), isolated from a smear-ripened cheese.</title>
        <authorList>
            <consortium name="US DOE Joint Genome Institute (JGI-PGF)"/>
            <person name="Walter F."/>
            <person name="Albersmeier A."/>
            <person name="Kalinowski J."/>
            <person name="Ruckert C."/>
        </authorList>
    </citation>
    <scope>NUCLEOTIDE SEQUENCE</scope>
    <source>
        <strain evidence="3">JCM 14719</strain>
    </source>
</reference>
<keyword evidence="4" id="KW-1185">Reference proteome</keyword>